<evidence type="ECO:0000259" key="12">
    <source>
        <dbReference type="Pfam" id="PF26002"/>
    </source>
</evidence>
<dbReference type="Pfam" id="PF25994">
    <property type="entry name" value="HH_AprE"/>
    <property type="match status" value="1"/>
</dbReference>
<evidence type="ECO:0000256" key="7">
    <source>
        <dbReference type="ARBA" id="ARBA00022989"/>
    </source>
</evidence>
<comment type="subcellular location">
    <subcellularLocation>
        <location evidence="1 9">Cell inner membrane</location>
        <topology evidence="1 9">Single-pass membrane protein</topology>
    </subcellularLocation>
</comment>
<keyword evidence="6" id="KW-0812">Transmembrane</keyword>
<dbReference type="Pfam" id="PF26002">
    <property type="entry name" value="Beta-barrel_AprE"/>
    <property type="match status" value="1"/>
</dbReference>
<evidence type="ECO:0000256" key="3">
    <source>
        <dbReference type="ARBA" id="ARBA00022448"/>
    </source>
</evidence>
<gene>
    <name evidence="13" type="ORF">EV216_12439</name>
</gene>
<dbReference type="EMBL" id="SLVM01000024">
    <property type="protein sequence ID" value="TCM78992.1"/>
    <property type="molecule type" value="Genomic_DNA"/>
</dbReference>
<dbReference type="Proteomes" id="UP000295277">
    <property type="component" value="Unassembled WGS sequence"/>
</dbReference>
<dbReference type="InterPro" id="IPR058781">
    <property type="entry name" value="HH_AprE-like"/>
</dbReference>
<evidence type="ECO:0000256" key="5">
    <source>
        <dbReference type="ARBA" id="ARBA00022519"/>
    </source>
</evidence>
<dbReference type="InterPro" id="IPR010129">
    <property type="entry name" value="T1SS_HlyD"/>
</dbReference>
<feature type="coiled-coil region" evidence="10">
    <location>
        <begin position="92"/>
        <end position="119"/>
    </location>
</feature>
<evidence type="ECO:0000256" key="4">
    <source>
        <dbReference type="ARBA" id="ARBA00022475"/>
    </source>
</evidence>
<evidence type="ECO:0000256" key="8">
    <source>
        <dbReference type="ARBA" id="ARBA00023136"/>
    </source>
</evidence>
<protein>
    <recommendedName>
        <fullName evidence="9">Membrane fusion protein (MFP) family protein</fullName>
    </recommendedName>
</protein>
<evidence type="ECO:0000313" key="13">
    <source>
        <dbReference type="EMBL" id="TCM78992.1"/>
    </source>
</evidence>
<evidence type="ECO:0000313" key="14">
    <source>
        <dbReference type="Proteomes" id="UP000295277"/>
    </source>
</evidence>
<comment type="similarity">
    <text evidence="2 9">Belongs to the membrane fusion protein (MFP) (TC 8.A.1) family.</text>
</comment>
<organism evidence="13 14">
    <name type="scientific">Rhodovulum steppense</name>
    <dbReference type="NCBI Taxonomy" id="540251"/>
    <lineage>
        <taxon>Bacteria</taxon>
        <taxon>Pseudomonadati</taxon>
        <taxon>Pseudomonadota</taxon>
        <taxon>Alphaproteobacteria</taxon>
        <taxon>Rhodobacterales</taxon>
        <taxon>Paracoccaceae</taxon>
        <taxon>Rhodovulum</taxon>
    </lineage>
</organism>
<dbReference type="PANTHER" id="PTHR30386">
    <property type="entry name" value="MEMBRANE FUSION SUBUNIT OF EMRAB-TOLC MULTIDRUG EFFLUX PUMP"/>
    <property type="match status" value="1"/>
</dbReference>
<dbReference type="InterPro" id="IPR058982">
    <property type="entry name" value="Beta-barrel_AprE"/>
</dbReference>
<evidence type="ECO:0000256" key="2">
    <source>
        <dbReference type="ARBA" id="ARBA00009477"/>
    </source>
</evidence>
<feature type="domain" description="AprE-like beta-barrel" evidence="12">
    <location>
        <begin position="321"/>
        <end position="409"/>
    </location>
</feature>
<keyword evidence="4 9" id="KW-1003">Cell membrane</keyword>
<evidence type="ECO:0000259" key="11">
    <source>
        <dbReference type="Pfam" id="PF25994"/>
    </source>
</evidence>
<evidence type="ECO:0000256" key="1">
    <source>
        <dbReference type="ARBA" id="ARBA00004377"/>
    </source>
</evidence>
<name>A0A4R1YMT8_9RHOB</name>
<reference evidence="13 14" key="1">
    <citation type="submission" date="2019-03" db="EMBL/GenBank/DDBJ databases">
        <title>Genomic Encyclopedia of Type Strains, Phase IV (KMG-IV): sequencing the most valuable type-strain genomes for metagenomic binning, comparative biology and taxonomic classification.</title>
        <authorList>
            <person name="Goeker M."/>
        </authorList>
    </citation>
    <scope>NUCLEOTIDE SEQUENCE [LARGE SCALE GENOMIC DNA]</scope>
    <source>
        <strain evidence="13 14">DSM 21153</strain>
    </source>
</reference>
<dbReference type="GO" id="GO:0015031">
    <property type="term" value="P:protein transport"/>
    <property type="evidence" value="ECO:0007669"/>
    <property type="project" value="InterPro"/>
</dbReference>
<dbReference type="PANTHER" id="PTHR30386:SF17">
    <property type="entry name" value="ALKALINE PROTEASE SECRETION PROTEIN APRE"/>
    <property type="match status" value="1"/>
</dbReference>
<dbReference type="Gene3D" id="2.40.30.170">
    <property type="match status" value="1"/>
</dbReference>
<dbReference type="Gene3D" id="2.40.50.100">
    <property type="match status" value="1"/>
</dbReference>
<dbReference type="GO" id="GO:0005886">
    <property type="term" value="C:plasma membrane"/>
    <property type="evidence" value="ECO:0007669"/>
    <property type="project" value="UniProtKB-SubCell"/>
</dbReference>
<dbReference type="AlphaFoldDB" id="A0A4R1YMT8"/>
<accession>A0A4R1YMT8</accession>
<keyword evidence="7" id="KW-1133">Transmembrane helix</keyword>
<sequence>MNNSDMPSAKLPLALGAIAMFLLVGGVGVWGATANISGAIIASGTIKVESERQVVQHPHGGVVGEILAKEGDKVKAGDVVVRLDGTFIRSELAIIEQQLMELHARKVRLEAERDGAEKMVLQVPEEFSHLDLFWTQGQIEGQESLFVARRLALVQETEQLHEQAVQIEKQIQGTSAQVTALNKQLTLIERELTSKMTLYEQNLIPVGQVLELQRNQAGLEGDIGRLTSQAAELRARISEQAIKGLRLKENRREDAISQLRDLQYSEIELRERRLSLTEQLARLDVRSPADGIVLGSTVFAISSVVKAAEPMMYVVPGDQGLLISARIETTDVDQVFPGQMVSLQLTTFDSRITPQFDGKVLRVSPDALTDAATRATYYEVIIEPDISILATRPDLRLLPGMPVETFLKTSERTALSYLMRPLAIYFDRAFRES</sequence>
<dbReference type="RefSeq" id="WP_243642090.1">
    <property type="nucleotide sequence ID" value="NZ_SLVM01000024.1"/>
</dbReference>
<dbReference type="PRINTS" id="PR01490">
    <property type="entry name" value="RTXTOXIND"/>
</dbReference>
<keyword evidence="14" id="KW-1185">Reference proteome</keyword>
<keyword evidence="3 9" id="KW-0813">Transport</keyword>
<evidence type="ECO:0000256" key="10">
    <source>
        <dbReference type="SAM" id="Coils"/>
    </source>
</evidence>
<evidence type="ECO:0000256" key="9">
    <source>
        <dbReference type="RuleBase" id="RU365093"/>
    </source>
</evidence>
<dbReference type="NCBIfam" id="TIGR01843">
    <property type="entry name" value="type_I_hlyD"/>
    <property type="match status" value="1"/>
</dbReference>
<proteinExistence type="inferred from homology"/>
<keyword evidence="8" id="KW-0472">Membrane</keyword>
<evidence type="ECO:0000256" key="6">
    <source>
        <dbReference type="ARBA" id="ARBA00022692"/>
    </source>
</evidence>
<feature type="domain" description="AprE-like long alpha-helical hairpin" evidence="11">
    <location>
        <begin position="89"/>
        <end position="278"/>
    </location>
</feature>
<comment type="caution">
    <text evidence="13">The sequence shown here is derived from an EMBL/GenBank/DDBJ whole genome shotgun (WGS) entry which is preliminary data.</text>
</comment>
<keyword evidence="10" id="KW-0175">Coiled coil</keyword>
<dbReference type="InterPro" id="IPR050739">
    <property type="entry name" value="MFP"/>
</dbReference>
<keyword evidence="5 9" id="KW-0997">Cell inner membrane</keyword>